<reference evidence="7 8" key="1">
    <citation type="submission" date="2016-10" db="EMBL/GenBank/DDBJ databases">
        <authorList>
            <person name="de Groot N.N."/>
        </authorList>
    </citation>
    <scope>NUCLEOTIDE SEQUENCE [LARGE SCALE GENOMIC DNA]</scope>
    <source>
        <strain evidence="7 8">CGMCC 1.9157</strain>
    </source>
</reference>
<protein>
    <submittedName>
        <fullName evidence="7">DNA-binding transcriptional regulator, MocR family, contains an aminotransferase domain</fullName>
    </submittedName>
</protein>
<evidence type="ECO:0000256" key="2">
    <source>
        <dbReference type="ARBA" id="ARBA00022898"/>
    </source>
</evidence>
<evidence type="ECO:0000256" key="3">
    <source>
        <dbReference type="ARBA" id="ARBA00023015"/>
    </source>
</evidence>
<keyword evidence="5" id="KW-0804">Transcription</keyword>
<keyword evidence="7" id="KW-0032">Aminotransferase</keyword>
<dbReference type="Pfam" id="PF00392">
    <property type="entry name" value="GntR"/>
    <property type="match status" value="1"/>
</dbReference>
<dbReference type="InterPro" id="IPR036390">
    <property type="entry name" value="WH_DNA-bd_sf"/>
</dbReference>
<keyword evidence="2" id="KW-0663">Pyridoxal phosphate</keyword>
<dbReference type="STRING" id="655353.SAMN04488056_102567"/>
<dbReference type="Pfam" id="PF00155">
    <property type="entry name" value="Aminotran_1_2"/>
    <property type="match status" value="1"/>
</dbReference>
<dbReference type="InterPro" id="IPR036388">
    <property type="entry name" value="WH-like_DNA-bd_sf"/>
</dbReference>
<dbReference type="AlphaFoldDB" id="A0A1I5DDY5"/>
<dbReference type="InterPro" id="IPR015422">
    <property type="entry name" value="PyrdxlP-dep_Trfase_small"/>
</dbReference>
<evidence type="ECO:0000259" key="6">
    <source>
        <dbReference type="PROSITE" id="PS50949"/>
    </source>
</evidence>
<evidence type="ECO:0000256" key="5">
    <source>
        <dbReference type="ARBA" id="ARBA00023163"/>
    </source>
</evidence>
<evidence type="ECO:0000256" key="4">
    <source>
        <dbReference type="ARBA" id="ARBA00023125"/>
    </source>
</evidence>
<dbReference type="Proteomes" id="UP000199236">
    <property type="component" value="Unassembled WGS sequence"/>
</dbReference>
<dbReference type="InterPro" id="IPR015424">
    <property type="entry name" value="PyrdxlP-dep_Trfase"/>
</dbReference>
<dbReference type="Gene3D" id="3.40.640.10">
    <property type="entry name" value="Type I PLP-dependent aspartate aminotransferase-like (Major domain)"/>
    <property type="match status" value="1"/>
</dbReference>
<dbReference type="EMBL" id="FOVR01000002">
    <property type="protein sequence ID" value="SFN97402.1"/>
    <property type="molecule type" value="Genomic_DNA"/>
</dbReference>
<dbReference type="InterPro" id="IPR051446">
    <property type="entry name" value="HTH_trans_reg/aminotransferase"/>
</dbReference>
<keyword evidence="4 7" id="KW-0238">DNA-binding</keyword>
<dbReference type="GO" id="GO:0008483">
    <property type="term" value="F:transaminase activity"/>
    <property type="evidence" value="ECO:0007669"/>
    <property type="project" value="UniProtKB-KW"/>
</dbReference>
<dbReference type="Gene3D" id="3.90.1150.10">
    <property type="entry name" value="Aspartate Aminotransferase, domain 1"/>
    <property type="match status" value="1"/>
</dbReference>
<evidence type="ECO:0000313" key="8">
    <source>
        <dbReference type="Proteomes" id="UP000199236"/>
    </source>
</evidence>
<organism evidence="7 8">
    <name type="scientific">Cohaesibacter marisflavi</name>
    <dbReference type="NCBI Taxonomy" id="655353"/>
    <lineage>
        <taxon>Bacteria</taxon>
        <taxon>Pseudomonadati</taxon>
        <taxon>Pseudomonadota</taxon>
        <taxon>Alphaproteobacteria</taxon>
        <taxon>Hyphomicrobiales</taxon>
        <taxon>Cohaesibacteraceae</taxon>
    </lineage>
</organism>
<name>A0A1I5DDY5_9HYPH</name>
<dbReference type="InterPro" id="IPR004839">
    <property type="entry name" value="Aminotransferase_I/II_large"/>
</dbReference>
<dbReference type="Gene3D" id="1.10.10.10">
    <property type="entry name" value="Winged helix-like DNA-binding domain superfamily/Winged helix DNA-binding domain"/>
    <property type="match status" value="1"/>
</dbReference>
<dbReference type="PROSITE" id="PS50949">
    <property type="entry name" value="HTH_GNTR"/>
    <property type="match status" value="1"/>
</dbReference>
<comment type="similarity">
    <text evidence="1">In the C-terminal section; belongs to the class-I pyridoxal-phosphate-dependent aminotransferase family.</text>
</comment>
<dbReference type="RefSeq" id="WP_090070155.1">
    <property type="nucleotide sequence ID" value="NZ_FOVR01000002.1"/>
</dbReference>
<gene>
    <name evidence="7" type="ORF">SAMN04488056_102567</name>
</gene>
<dbReference type="SUPFAM" id="SSF53383">
    <property type="entry name" value="PLP-dependent transferases"/>
    <property type="match status" value="1"/>
</dbReference>
<dbReference type="CDD" id="cd00609">
    <property type="entry name" value="AAT_like"/>
    <property type="match status" value="1"/>
</dbReference>
<keyword evidence="3" id="KW-0805">Transcription regulation</keyword>
<accession>A0A1I5DDY5</accession>
<dbReference type="SMART" id="SM00345">
    <property type="entry name" value="HTH_GNTR"/>
    <property type="match status" value="1"/>
</dbReference>
<dbReference type="GO" id="GO:0030170">
    <property type="term" value="F:pyridoxal phosphate binding"/>
    <property type="evidence" value="ECO:0007669"/>
    <property type="project" value="InterPro"/>
</dbReference>
<dbReference type="PANTHER" id="PTHR46577:SF1">
    <property type="entry name" value="HTH-TYPE TRANSCRIPTIONAL REGULATORY PROTEIN GABR"/>
    <property type="match status" value="1"/>
</dbReference>
<dbReference type="InterPro" id="IPR015421">
    <property type="entry name" value="PyrdxlP-dep_Trfase_major"/>
</dbReference>
<sequence length="466" mass="50954">MKDKKVSWCPDLTGYTGPLYRAIVDAMQTDIRSGALPVGARLPTQRDLAWALQVNLSTVTEAFKEATRLRLIAGEVGRGTYVLPVNTATQLYAIDRPHAENAIDLSTIKPAHAFSNEDVRSLFSAMLEREDLAEVMEYHAPSLIARCRDAVVTLCRARGFHPRQSNIFPCAGAQAALFAALQMIAKPDLPVLVEELTFPGMKVAAKQMGLRLVPVAMDKHGILPEDLDRASRASGAKTLVVSPILQNPTGATMDRKRRADIVEMAEKLDLLVIEEDVYGGFSNQPPLSLQLAGRSILVGGLSKLVAPGLRFGYIVVTFDEARSKALNLNFAADELVHVTSWMTAPVMLELACDWIESGAVQQHMDWQRQEARARQSLVRRRLNLPALGRDPAAPHLWISTAEGSPYSNKTGEQLASLARAAGVDLVPASTFCAGRMLSDGVRICVTAPRDRADLTEACKRLLQVWE</sequence>
<dbReference type="GO" id="GO:0003700">
    <property type="term" value="F:DNA-binding transcription factor activity"/>
    <property type="evidence" value="ECO:0007669"/>
    <property type="project" value="InterPro"/>
</dbReference>
<feature type="domain" description="HTH gntR-type" evidence="6">
    <location>
        <begin position="17"/>
        <end position="85"/>
    </location>
</feature>
<proteinExistence type="inferred from homology"/>
<dbReference type="InterPro" id="IPR000524">
    <property type="entry name" value="Tscrpt_reg_HTH_GntR"/>
</dbReference>
<evidence type="ECO:0000313" key="7">
    <source>
        <dbReference type="EMBL" id="SFN97402.1"/>
    </source>
</evidence>
<dbReference type="GO" id="GO:0003677">
    <property type="term" value="F:DNA binding"/>
    <property type="evidence" value="ECO:0007669"/>
    <property type="project" value="UniProtKB-KW"/>
</dbReference>
<dbReference type="PANTHER" id="PTHR46577">
    <property type="entry name" value="HTH-TYPE TRANSCRIPTIONAL REGULATORY PROTEIN GABR"/>
    <property type="match status" value="1"/>
</dbReference>
<dbReference type="OrthoDB" id="9808770at2"/>
<keyword evidence="7" id="KW-0808">Transferase</keyword>
<dbReference type="SUPFAM" id="SSF46785">
    <property type="entry name" value="Winged helix' DNA-binding domain"/>
    <property type="match status" value="1"/>
</dbReference>
<dbReference type="CDD" id="cd07377">
    <property type="entry name" value="WHTH_GntR"/>
    <property type="match status" value="1"/>
</dbReference>
<keyword evidence="8" id="KW-1185">Reference proteome</keyword>
<evidence type="ECO:0000256" key="1">
    <source>
        <dbReference type="ARBA" id="ARBA00005384"/>
    </source>
</evidence>